<dbReference type="PROSITE" id="PS51677">
    <property type="entry name" value="NODB"/>
    <property type="match status" value="1"/>
</dbReference>
<evidence type="ECO:0000313" key="3">
    <source>
        <dbReference type="EMBL" id="NEZ91333.1"/>
    </source>
</evidence>
<name>A0A0C3MAE8_CLOBO</name>
<evidence type="ECO:0000259" key="2">
    <source>
        <dbReference type="PROSITE" id="PS51677"/>
    </source>
</evidence>
<keyword evidence="1" id="KW-0812">Transmembrane</keyword>
<keyword evidence="1" id="KW-0472">Membrane</keyword>
<dbReference type="InterPro" id="IPR011330">
    <property type="entry name" value="Glyco_hydro/deAcase_b/a-brl"/>
</dbReference>
<sequence>MEKKNKILLTTICILLFVVGFFVTKNIIDKNNEKQVMKKEMINDKRKMVIKQMDDKIVFSEYIKDKYDAKQVFEKDGKKIAFLTFDDGPSYLTNDILDILKKYHIKATFFVVGNLVKENKNIIERQIREGHSIGNHTYTHDYKNIYSSVDVFVNEVDKTQNVIKSIVGSNYDIKLVRFPGGSFGDRLNPYKEAIKNKGYYNMDWNALNGDAEGNNIPKEKLIQNIKNTIEGKNHVVVLMHDCAAKKTTVEALPDIIEHLISQGYEFKALK</sequence>
<dbReference type="PANTHER" id="PTHR10587">
    <property type="entry name" value="GLYCOSYL TRANSFERASE-RELATED"/>
    <property type="match status" value="1"/>
</dbReference>
<dbReference type="PANTHER" id="PTHR10587:SF125">
    <property type="entry name" value="POLYSACCHARIDE DEACETYLASE YHEN-RELATED"/>
    <property type="match status" value="1"/>
</dbReference>
<evidence type="ECO:0000313" key="4">
    <source>
        <dbReference type="Proteomes" id="UP000473887"/>
    </source>
</evidence>
<proteinExistence type="predicted"/>
<keyword evidence="1" id="KW-1133">Transmembrane helix</keyword>
<dbReference type="Proteomes" id="UP000473887">
    <property type="component" value="Unassembled WGS sequence"/>
</dbReference>
<reference evidence="3 4" key="1">
    <citation type="submission" date="2019-02" db="EMBL/GenBank/DDBJ databases">
        <title>Genome sequencing of Clostridium botulinum clinical isolates.</title>
        <authorList>
            <person name="Brunt J."/>
            <person name="Van Vliet A.H.M."/>
            <person name="Stringer S.C."/>
            <person name="Grant K.A."/>
            <person name="Carter A.C."/>
            <person name="Peck M.W."/>
        </authorList>
    </citation>
    <scope>NUCLEOTIDE SEQUENCE [LARGE SCALE GENOMIC DNA]</scope>
    <source>
        <strain evidence="3 4">H142660711</strain>
    </source>
</reference>
<dbReference type="CDD" id="cd10944">
    <property type="entry name" value="CE4_SmPgdA_like"/>
    <property type="match status" value="1"/>
</dbReference>
<dbReference type="GO" id="GO:0005975">
    <property type="term" value="P:carbohydrate metabolic process"/>
    <property type="evidence" value="ECO:0007669"/>
    <property type="project" value="InterPro"/>
</dbReference>
<dbReference type="Gene3D" id="3.20.20.370">
    <property type="entry name" value="Glycoside hydrolase/deacetylase"/>
    <property type="match status" value="1"/>
</dbReference>
<dbReference type="InterPro" id="IPR050248">
    <property type="entry name" value="Polysacc_deacetylase_ArnD"/>
</dbReference>
<dbReference type="EMBL" id="SGKC01000006">
    <property type="protein sequence ID" value="NEZ91333.1"/>
    <property type="molecule type" value="Genomic_DNA"/>
</dbReference>
<comment type="caution">
    <text evidence="3">The sequence shown here is derived from an EMBL/GenBank/DDBJ whole genome shotgun (WGS) entry which is preliminary data.</text>
</comment>
<organism evidence="3 4">
    <name type="scientific">Clostridium botulinum</name>
    <dbReference type="NCBI Taxonomy" id="1491"/>
    <lineage>
        <taxon>Bacteria</taxon>
        <taxon>Bacillati</taxon>
        <taxon>Bacillota</taxon>
        <taxon>Clostridia</taxon>
        <taxon>Eubacteriales</taxon>
        <taxon>Clostridiaceae</taxon>
        <taxon>Clostridium</taxon>
    </lineage>
</organism>
<protein>
    <submittedName>
        <fullName evidence="3">Polysaccharide deacetylase</fullName>
    </submittedName>
</protein>
<dbReference type="InterPro" id="IPR002509">
    <property type="entry name" value="NODB_dom"/>
</dbReference>
<feature type="domain" description="NodB homology" evidence="2">
    <location>
        <begin position="79"/>
        <end position="267"/>
    </location>
</feature>
<feature type="transmembrane region" description="Helical" evidence="1">
    <location>
        <begin position="7"/>
        <end position="28"/>
    </location>
</feature>
<dbReference type="SUPFAM" id="SSF88713">
    <property type="entry name" value="Glycoside hydrolase/deacetylase"/>
    <property type="match status" value="1"/>
</dbReference>
<evidence type="ECO:0000256" key="1">
    <source>
        <dbReference type="SAM" id="Phobius"/>
    </source>
</evidence>
<gene>
    <name evidence="3" type="ORF">EXM69_05080</name>
</gene>
<dbReference type="GO" id="GO:0016810">
    <property type="term" value="F:hydrolase activity, acting on carbon-nitrogen (but not peptide) bonds"/>
    <property type="evidence" value="ECO:0007669"/>
    <property type="project" value="InterPro"/>
</dbReference>
<accession>A0A0C3MAE8</accession>
<dbReference type="Pfam" id="PF01522">
    <property type="entry name" value="Polysacc_deac_1"/>
    <property type="match status" value="1"/>
</dbReference>
<dbReference type="RefSeq" id="WP_003362801.1">
    <property type="nucleotide sequence ID" value="NZ_AP025140.1"/>
</dbReference>
<dbReference type="AlphaFoldDB" id="A0A0C3MAE8"/>